<comment type="caution">
    <text evidence="1">The sequence shown here is derived from an EMBL/GenBank/DDBJ whole genome shotgun (WGS) entry which is preliminary data.</text>
</comment>
<reference evidence="1 2" key="1">
    <citation type="submission" date="2023-03" db="EMBL/GenBank/DDBJ databases">
        <title>Genome insight into feeding habits of ladybird beetles.</title>
        <authorList>
            <person name="Li H.-S."/>
            <person name="Huang Y.-H."/>
            <person name="Pang H."/>
        </authorList>
    </citation>
    <scope>NUCLEOTIDE SEQUENCE [LARGE SCALE GENOMIC DNA]</scope>
    <source>
        <strain evidence="1">SYSU_2023b</strain>
        <tissue evidence="1">Whole body</tissue>
    </source>
</reference>
<organism evidence="1 2">
    <name type="scientific">Henosepilachna vigintioctopunctata</name>
    <dbReference type="NCBI Taxonomy" id="420089"/>
    <lineage>
        <taxon>Eukaryota</taxon>
        <taxon>Metazoa</taxon>
        <taxon>Ecdysozoa</taxon>
        <taxon>Arthropoda</taxon>
        <taxon>Hexapoda</taxon>
        <taxon>Insecta</taxon>
        <taxon>Pterygota</taxon>
        <taxon>Neoptera</taxon>
        <taxon>Endopterygota</taxon>
        <taxon>Coleoptera</taxon>
        <taxon>Polyphaga</taxon>
        <taxon>Cucujiformia</taxon>
        <taxon>Coccinelloidea</taxon>
        <taxon>Coccinellidae</taxon>
        <taxon>Epilachninae</taxon>
        <taxon>Epilachnini</taxon>
        <taxon>Henosepilachna</taxon>
    </lineage>
</organism>
<sequence>MCYFCEQDVHNFARHMRRNLSCEPEIQQILSKEKKTKERRNLLAVLKKKGNFIINSENCVEPLKQGQLPNQTFLPCTNCLGFYRAKFLYRHPKICLKTDSNKNSQAMGQNFLIKSSKKRIPV</sequence>
<evidence type="ECO:0000313" key="2">
    <source>
        <dbReference type="Proteomes" id="UP001431783"/>
    </source>
</evidence>
<dbReference type="Proteomes" id="UP001431783">
    <property type="component" value="Unassembled WGS sequence"/>
</dbReference>
<accession>A0AAW1UQJ5</accession>
<evidence type="ECO:0000313" key="1">
    <source>
        <dbReference type="EMBL" id="KAK9882667.1"/>
    </source>
</evidence>
<dbReference type="PANTHER" id="PTHR33480">
    <property type="entry name" value="SET DOMAIN-CONTAINING PROTEIN-RELATED"/>
    <property type="match status" value="1"/>
</dbReference>
<gene>
    <name evidence="1" type="ORF">WA026_022718</name>
</gene>
<name>A0AAW1UQJ5_9CUCU</name>
<proteinExistence type="predicted"/>
<dbReference type="EMBL" id="JARQZJ010000080">
    <property type="protein sequence ID" value="KAK9882667.1"/>
    <property type="molecule type" value="Genomic_DNA"/>
</dbReference>
<dbReference type="AlphaFoldDB" id="A0AAW1UQJ5"/>
<keyword evidence="2" id="KW-1185">Reference proteome</keyword>
<protein>
    <submittedName>
        <fullName evidence="1">Uncharacterized protein</fullName>
    </submittedName>
</protein>